<dbReference type="GeneID" id="87888532"/>
<gene>
    <name evidence="2" type="ORF">B0T15DRAFT_538821</name>
</gene>
<reference evidence="2" key="1">
    <citation type="journal article" date="2023" name="Mol. Phylogenet. Evol.">
        <title>Genome-scale phylogeny and comparative genomics of the fungal order Sordariales.</title>
        <authorList>
            <person name="Hensen N."/>
            <person name="Bonometti L."/>
            <person name="Westerberg I."/>
            <person name="Brannstrom I.O."/>
            <person name="Guillou S."/>
            <person name="Cros-Aarteil S."/>
            <person name="Calhoun S."/>
            <person name="Haridas S."/>
            <person name="Kuo A."/>
            <person name="Mondo S."/>
            <person name="Pangilinan J."/>
            <person name="Riley R."/>
            <person name="LaButti K."/>
            <person name="Andreopoulos B."/>
            <person name="Lipzen A."/>
            <person name="Chen C."/>
            <person name="Yan M."/>
            <person name="Daum C."/>
            <person name="Ng V."/>
            <person name="Clum A."/>
            <person name="Steindorff A."/>
            <person name="Ohm R.A."/>
            <person name="Martin F."/>
            <person name="Silar P."/>
            <person name="Natvig D.O."/>
            <person name="Lalanne C."/>
            <person name="Gautier V."/>
            <person name="Ament-Velasquez S.L."/>
            <person name="Kruys A."/>
            <person name="Hutchinson M.I."/>
            <person name="Powell A.J."/>
            <person name="Barry K."/>
            <person name="Miller A.N."/>
            <person name="Grigoriev I.V."/>
            <person name="Debuchy R."/>
            <person name="Gladieux P."/>
            <person name="Hiltunen Thoren M."/>
            <person name="Johannesson H."/>
        </authorList>
    </citation>
    <scope>NUCLEOTIDE SEQUENCE</scope>
    <source>
        <strain evidence="2">CBS 333.67</strain>
    </source>
</reference>
<evidence type="ECO:0008006" key="4">
    <source>
        <dbReference type="Google" id="ProtNLM"/>
    </source>
</evidence>
<proteinExistence type="predicted"/>
<feature type="signal peptide" evidence="1">
    <location>
        <begin position="1"/>
        <end position="18"/>
    </location>
</feature>
<comment type="caution">
    <text evidence="2">The sequence shown here is derived from an EMBL/GenBank/DDBJ whole genome shotgun (WGS) entry which is preliminary data.</text>
</comment>
<feature type="chain" id="PRO_5042464396" description="Secreted protein" evidence="1">
    <location>
        <begin position="19"/>
        <end position="79"/>
    </location>
</feature>
<organism evidence="2 3">
    <name type="scientific">Chaetomium strumarium</name>
    <dbReference type="NCBI Taxonomy" id="1170767"/>
    <lineage>
        <taxon>Eukaryota</taxon>
        <taxon>Fungi</taxon>
        <taxon>Dikarya</taxon>
        <taxon>Ascomycota</taxon>
        <taxon>Pezizomycotina</taxon>
        <taxon>Sordariomycetes</taxon>
        <taxon>Sordariomycetidae</taxon>
        <taxon>Sordariales</taxon>
        <taxon>Chaetomiaceae</taxon>
        <taxon>Chaetomium</taxon>
    </lineage>
</organism>
<evidence type="ECO:0000313" key="3">
    <source>
        <dbReference type="Proteomes" id="UP001273166"/>
    </source>
</evidence>
<dbReference type="AlphaFoldDB" id="A0AAJ0GNK0"/>
<sequence length="79" mass="9088">MMVLILPLYLNICHTATSTTHYTYLHNPRTTETAALFHLLLTPPGSPWVKPLADARDQPSPKHVPTARTSFFSYHHHYY</sequence>
<dbReference type="Proteomes" id="UP001273166">
    <property type="component" value="Unassembled WGS sequence"/>
</dbReference>
<evidence type="ECO:0000313" key="2">
    <source>
        <dbReference type="EMBL" id="KAK3303015.1"/>
    </source>
</evidence>
<accession>A0AAJ0GNK0</accession>
<name>A0AAJ0GNK0_9PEZI</name>
<dbReference type="RefSeq" id="XP_062718795.1">
    <property type="nucleotide sequence ID" value="XM_062869703.1"/>
</dbReference>
<protein>
    <recommendedName>
        <fullName evidence="4">Secreted protein</fullName>
    </recommendedName>
</protein>
<keyword evidence="1" id="KW-0732">Signal</keyword>
<evidence type="ECO:0000256" key="1">
    <source>
        <dbReference type="SAM" id="SignalP"/>
    </source>
</evidence>
<reference evidence="2" key="2">
    <citation type="submission" date="2023-06" db="EMBL/GenBank/DDBJ databases">
        <authorList>
            <consortium name="Lawrence Berkeley National Laboratory"/>
            <person name="Mondo S.J."/>
            <person name="Hensen N."/>
            <person name="Bonometti L."/>
            <person name="Westerberg I."/>
            <person name="Brannstrom I.O."/>
            <person name="Guillou S."/>
            <person name="Cros-Aarteil S."/>
            <person name="Calhoun S."/>
            <person name="Haridas S."/>
            <person name="Kuo A."/>
            <person name="Pangilinan J."/>
            <person name="Riley R."/>
            <person name="Labutti K."/>
            <person name="Andreopoulos B."/>
            <person name="Lipzen A."/>
            <person name="Chen C."/>
            <person name="Yanf M."/>
            <person name="Daum C."/>
            <person name="Ng V."/>
            <person name="Clum A."/>
            <person name="Steindorff A."/>
            <person name="Ohm R."/>
            <person name="Martin F."/>
            <person name="Silar P."/>
            <person name="Natvig D."/>
            <person name="Lalanne C."/>
            <person name="Gautier V."/>
            <person name="Ament-Velasquez S.L."/>
            <person name="Kruys A."/>
            <person name="Hutchinson M.I."/>
            <person name="Powell A.J."/>
            <person name="Barry K."/>
            <person name="Miller A.N."/>
            <person name="Grigoriev I.V."/>
            <person name="Debuchy R."/>
            <person name="Gladieux P."/>
            <person name="Thoren M.H."/>
            <person name="Johannesson H."/>
        </authorList>
    </citation>
    <scope>NUCLEOTIDE SEQUENCE</scope>
    <source>
        <strain evidence="2">CBS 333.67</strain>
    </source>
</reference>
<keyword evidence="3" id="KW-1185">Reference proteome</keyword>
<dbReference type="EMBL" id="JAUDZG010000006">
    <property type="protein sequence ID" value="KAK3303015.1"/>
    <property type="molecule type" value="Genomic_DNA"/>
</dbReference>